<keyword evidence="3" id="KW-0804">Transcription</keyword>
<dbReference type="SUPFAM" id="SSF46689">
    <property type="entry name" value="Homeodomain-like"/>
    <property type="match status" value="1"/>
</dbReference>
<evidence type="ECO:0000313" key="6">
    <source>
        <dbReference type="Proteomes" id="UP001064971"/>
    </source>
</evidence>
<dbReference type="InterPro" id="IPR050204">
    <property type="entry name" value="AraC_XylS_family_regulators"/>
</dbReference>
<evidence type="ECO:0000256" key="1">
    <source>
        <dbReference type="ARBA" id="ARBA00023015"/>
    </source>
</evidence>
<dbReference type="Pfam" id="PF12833">
    <property type="entry name" value="HTH_18"/>
    <property type="match status" value="1"/>
</dbReference>
<dbReference type="PANTHER" id="PTHR46796">
    <property type="entry name" value="HTH-TYPE TRANSCRIPTIONAL ACTIVATOR RHAS-RELATED"/>
    <property type="match status" value="1"/>
</dbReference>
<keyword evidence="2" id="KW-0238">DNA-binding</keyword>
<name>A0ABN6RGP0_9DEIO</name>
<feature type="domain" description="HTH araC/xylS-type" evidence="4">
    <location>
        <begin position="198"/>
        <end position="283"/>
    </location>
</feature>
<keyword evidence="6" id="KW-1185">Reference proteome</keyword>
<dbReference type="Gene3D" id="1.10.10.60">
    <property type="entry name" value="Homeodomain-like"/>
    <property type="match status" value="1"/>
</dbReference>
<dbReference type="EMBL" id="AP026560">
    <property type="protein sequence ID" value="BDP42537.1"/>
    <property type="molecule type" value="Genomic_DNA"/>
</dbReference>
<dbReference type="PANTHER" id="PTHR46796:SF15">
    <property type="entry name" value="BLL1074 PROTEIN"/>
    <property type="match status" value="1"/>
</dbReference>
<dbReference type="InterPro" id="IPR009057">
    <property type="entry name" value="Homeodomain-like_sf"/>
</dbReference>
<dbReference type="PROSITE" id="PS01124">
    <property type="entry name" value="HTH_ARAC_FAMILY_2"/>
    <property type="match status" value="1"/>
</dbReference>
<keyword evidence="1" id="KW-0805">Transcription regulation</keyword>
<dbReference type="InterPro" id="IPR046532">
    <property type="entry name" value="DUF6597"/>
</dbReference>
<reference evidence="5" key="1">
    <citation type="submission" date="2022-07" db="EMBL/GenBank/DDBJ databases">
        <title>Complete Genome Sequence of the Radioresistant Bacterium Deinococcus aetherius ST0316, Isolated from the Air Dust collected in Lower Stratosphere above Japan.</title>
        <authorList>
            <person name="Satoh K."/>
            <person name="Hagiwara K."/>
            <person name="Katsumata K."/>
            <person name="Kubo A."/>
            <person name="Yokobori S."/>
            <person name="Yamagishi A."/>
            <person name="Oono Y."/>
            <person name="Narumi I."/>
        </authorList>
    </citation>
    <scope>NUCLEOTIDE SEQUENCE</scope>
    <source>
        <strain evidence="5">ST0316</strain>
    </source>
</reference>
<protein>
    <recommendedName>
        <fullName evidence="4">HTH araC/xylS-type domain-containing protein</fullName>
    </recommendedName>
</protein>
<evidence type="ECO:0000259" key="4">
    <source>
        <dbReference type="PROSITE" id="PS01124"/>
    </source>
</evidence>
<organism evidence="5 6">
    <name type="scientific">Deinococcus aetherius</name>
    <dbReference type="NCBI Taxonomy" id="200252"/>
    <lineage>
        <taxon>Bacteria</taxon>
        <taxon>Thermotogati</taxon>
        <taxon>Deinococcota</taxon>
        <taxon>Deinococci</taxon>
        <taxon>Deinococcales</taxon>
        <taxon>Deinococcaceae</taxon>
        <taxon>Deinococcus</taxon>
    </lineage>
</organism>
<proteinExistence type="predicted"/>
<dbReference type="Proteomes" id="UP001064971">
    <property type="component" value="Chromosome"/>
</dbReference>
<dbReference type="RefSeq" id="WP_264775229.1">
    <property type="nucleotide sequence ID" value="NZ_AP026560.1"/>
</dbReference>
<evidence type="ECO:0000256" key="3">
    <source>
        <dbReference type="ARBA" id="ARBA00023163"/>
    </source>
</evidence>
<evidence type="ECO:0000256" key="2">
    <source>
        <dbReference type="ARBA" id="ARBA00023125"/>
    </source>
</evidence>
<gene>
    <name evidence="5" type="ORF">DAETH_25060</name>
</gene>
<dbReference type="InterPro" id="IPR018060">
    <property type="entry name" value="HTH_AraC"/>
</dbReference>
<sequence length="315" mass="34700">MLPPMPYREFLPDALLELARRQPPQPIPTPYREFLPDPRLRGCVRLYWQVEEHHGPGEEEHRFLPERSVRLTFYAGDSWHGSPVTGELERMSAASLFGMSLEPLRVISRGLTRALGVDLYPWGARQLFGWAIGTASLDLLPGYGGVAREVCALVTLGDWEGARECLEAWLLGLLAGRGREAGAGVQAAGRLYGSLGTVRIGTLAEEQGLSPRQLERAFREEVGVPAKTLARLIRFEEVHNRLWLWPDTPLAPLAYELGFSDQAHLTREFRALSHMTPGAFAGFSRLRGAAHPEGLELGSMLGSLPTYALSAASAP</sequence>
<dbReference type="SMART" id="SM00342">
    <property type="entry name" value="HTH_ARAC"/>
    <property type="match status" value="1"/>
</dbReference>
<accession>A0ABN6RGP0</accession>
<evidence type="ECO:0000313" key="5">
    <source>
        <dbReference type="EMBL" id="BDP42537.1"/>
    </source>
</evidence>
<dbReference type="Pfam" id="PF20240">
    <property type="entry name" value="DUF6597"/>
    <property type="match status" value="1"/>
</dbReference>